<dbReference type="Pfam" id="PF12905">
    <property type="entry name" value="Glyco_hydro_101"/>
    <property type="match status" value="1"/>
</dbReference>
<dbReference type="InterPro" id="IPR018905">
    <property type="entry name" value="A-galactase_NEW3"/>
</dbReference>
<dbReference type="InterPro" id="IPR013222">
    <property type="entry name" value="Glyco_hyd_98_carb-bd"/>
</dbReference>
<sequence length="1809" mass="190613">MPFDTAPQFFKEFLMSLIRHHRTWLGMGIAGAVMAGTIIPVAAAIPAMAAEGTAVITSGQLAVEVSTAFPQALKYTLSDAGTPKTMTGATAVATKLRINGVDQAVNVTSAVNPDGTSIDYMIEVPGMDGISLKAKLSVAKNVLTFNITEIKETGADQVNRIQIMDQDLVTVSSADAGASVATAVVSTDRAISGDKITPITAGTTVDAAAQTSMVAIANTATLAAGFESNSLYDGAWSTADNSLAASERGRFWRQVKAAGANKKVGISSGAWLYRAKGSTETEPLPEAKVIITADANADGTINWQDGAIASRAIQYKPKGWEDVKNRVVQNIPFNFASQATNPFLRTLDDVKHTALATDGLGQFSLLKGFTSEGHDSANTDFSGNWNERAGGIKDMNTLLTQAKEYGATFSVHMNNTEAYPESKAFSDTFIKQPPSKGWNWLEQSYYIDQRRDVLSGDQNQRIKGLDDAADDNLSANYIDVYYESGWVGERLQRNIMDNGFSVSSEFANSMVRNNTWSHWAVDEKYGGSTLKGWNSEIIRFAQNSQRDIWNPDPRLGTQHIIEWQGWTGQNNYNAFLKNVWDNNVPVKFLQQQEISTWTPEAITLGNNVRVTGTSLEDRVITQKGVEVLKGHDYLLPWSSEAVEFGETASNDTNKQSKLYNYSLKGGAQTWTLLPEFANQATLKLYELTDQGRSFVSDVAVTDGKINLTPKENTAYVLVPTTALATTPAITAVDTVIPNATTDWGHGSNVTDPGFNAGNLTAWHPNGNVSLARSAKGLTSARFGDGAASITQTLGALPQGSYSVSAWVEIDPTLASVEKSPRGKRETTISAAVSGSPAVTNTVNSSALFNTVAADQKNRTYAQRVRVLIDVKNDGDKPVLTISAGAGTTAVLIDDVRVVKTAKVSGSDVVSGTVPTGVVLAEDFENVDQGWGPFVKGNAGGITDPRTHLAPIHAPFTQKGWNGKVMDDVLDGAFSLHSHEENGGLVYRTTPATVKFTPGHDYEISFNYQSTKANEYSWVGGYDGSAGAVQTQSTPFPAMHETTRWVQNFTASACGDSYVGLLRNGSTAADLSLDNLLIRDLGESTATPACAQLSLTQTGPIIEQNTVNEFTTTLVSNEPAPVSNAVVTLKLPEGWSATPTTPATAATLAPGAKLVTKWNVFAPASADGSYNISSNSVYTTTVEPIGERKAESTLGVYTMPHPPVKDTYASDMQWIGTPTNGWGPAEKDLTNGEQGEKDGPAIMLDGKAYAKGLGVHAASTVKYFVGTQCAAFTAVIGIDDFQATRGSVIFKVLGDGVELFNSGVLTGASPALPINVDLKGAKYVELVVDPNGSNGNDWADWADAMFRCSDEAPALALTPVVNPGGPLERGTDYSVSVGELTAGTEATFSLGTAELGKATASADGVATFSSKIAADAALGAATITVAGTDTNGKAATGSVPVSIVGTPPAAPTADIFASDMEFVGTPINEWGPVERDLNNGENAQGDGTPITIDTKVYEKGLGVHADSSVRLYLGGQCTSFSALVGIDDAKLPKAHRGNVVFTVVGDGKTLATSPQLTVDDAGYALSVDVTGVRYIDLNVAKVMVAGLNGDEWADWADAKFSCADQTPALVLAPAVEGGNAVEQGSTHTVTVADLQADSSATLQLADAEALTAIANAEGVATFTLVVPENAVVGVATLTATGTDKSGKAATGTTTISVTAKPVGPSAPGFTPEAPQLKLLKKDTQIDLGLGSQKFHRGPSEVTLAKLAAGEWFYVYLNGDGLGWHQTQPDGTIEVNTPESTRPGDNKVVLFNEAGGLHGWAALKVTGPPVK</sequence>
<dbReference type="Gene3D" id="2.70.98.10">
    <property type="match status" value="1"/>
</dbReference>
<dbReference type="Pfam" id="PF17451">
    <property type="entry name" value="Glyco_hyd_101C"/>
    <property type="match status" value="1"/>
</dbReference>
<dbReference type="InterPro" id="IPR040633">
    <property type="entry name" value="Gal_mutarotas_3"/>
</dbReference>
<dbReference type="GO" id="GO:0030246">
    <property type="term" value="F:carbohydrate binding"/>
    <property type="evidence" value="ECO:0007669"/>
    <property type="project" value="InterPro"/>
</dbReference>
<dbReference type="CDD" id="cd14244">
    <property type="entry name" value="GH_101_like"/>
    <property type="match status" value="1"/>
</dbReference>
<dbReference type="Pfam" id="PF17974">
    <property type="entry name" value="GalBD_like"/>
    <property type="match status" value="1"/>
</dbReference>
<keyword evidence="4" id="KW-1185">Reference proteome</keyword>
<dbReference type="Proteomes" id="UP000247980">
    <property type="component" value="Unassembled WGS sequence"/>
</dbReference>
<dbReference type="InterPro" id="IPR014718">
    <property type="entry name" value="GH-type_carb-bd"/>
</dbReference>
<protein>
    <submittedName>
        <fullName evidence="3">Endo-alpha-N-acetylgalactosaminidase</fullName>
    </submittedName>
</protein>
<dbReference type="Gene3D" id="3.20.20.80">
    <property type="entry name" value="Glycosidases"/>
    <property type="match status" value="1"/>
</dbReference>
<keyword evidence="1" id="KW-0812">Transmembrane</keyword>
<dbReference type="InterPro" id="IPR035364">
    <property type="entry name" value="Beta_sandwich_GH101"/>
</dbReference>
<evidence type="ECO:0000256" key="1">
    <source>
        <dbReference type="SAM" id="Phobius"/>
    </source>
</evidence>
<dbReference type="InterPro" id="IPR040502">
    <property type="entry name" value="GH101_dom-6"/>
</dbReference>
<evidence type="ECO:0000313" key="3">
    <source>
        <dbReference type="EMBL" id="PYI38289.1"/>
    </source>
</evidence>
<reference evidence="3 4" key="1">
    <citation type="submission" date="2018-05" db="EMBL/GenBank/DDBJ databases">
        <title>Genetic diversity of glacier-inhabiting Cryobacterium bacteria in China and description of Cryobacterium mengkeensis sp. nov. and Arthrobacter glacialis sp. nov.</title>
        <authorList>
            <person name="Liu Q."/>
            <person name="Xin Y.-H."/>
        </authorList>
    </citation>
    <scope>NUCLEOTIDE SEQUENCE [LARGE SCALE GENOMIC DNA]</scope>
    <source>
        <strain evidence="3 4">B7</strain>
    </source>
</reference>
<dbReference type="Gene3D" id="2.60.120.1060">
    <property type="entry name" value="NPCBM/NEW2 domain"/>
    <property type="match status" value="2"/>
</dbReference>
<feature type="transmembrane region" description="Helical" evidence="1">
    <location>
        <begin position="24"/>
        <end position="49"/>
    </location>
</feature>
<proteinExistence type="predicted"/>
<dbReference type="EMBL" id="QJVC01000010">
    <property type="protein sequence ID" value="PYI38289.1"/>
    <property type="molecule type" value="Genomic_DNA"/>
</dbReference>
<dbReference type="Pfam" id="PF18080">
    <property type="entry name" value="Gal_mutarotas_3"/>
    <property type="match status" value="1"/>
</dbReference>
<dbReference type="OrthoDB" id="1095434at2"/>
<keyword evidence="1" id="KW-0472">Membrane</keyword>
<keyword evidence="1" id="KW-1133">Transmembrane helix</keyword>
<dbReference type="SUPFAM" id="SSF49785">
    <property type="entry name" value="Galactose-binding domain-like"/>
    <property type="match status" value="2"/>
</dbReference>
<organism evidence="3 4">
    <name type="scientific">Arthrobacter psychrolactophilus</name>
    <dbReference type="NCBI Taxonomy" id="92442"/>
    <lineage>
        <taxon>Bacteria</taxon>
        <taxon>Bacillati</taxon>
        <taxon>Actinomycetota</taxon>
        <taxon>Actinomycetes</taxon>
        <taxon>Micrococcales</taxon>
        <taxon>Micrococcaceae</taxon>
        <taxon>Arthrobacter</taxon>
    </lineage>
</organism>
<dbReference type="Pfam" id="PF08305">
    <property type="entry name" value="NPCBM"/>
    <property type="match status" value="2"/>
</dbReference>
<evidence type="ECO:0000313" key="4">
    <source>
        <dbReference type="Proteomes" id="UP000247980"/>
    </source>
</evidence>
<dbReference type="InterPro" id="IPR038637">
    <property type="entry name" value="NPCBM_sf"/>
</dbReference>
<dbReference type="Pfam" id="PF10633">
    <property type="entry name" value="NPCBM_assoc"/>
    <property type="match status" value="1"/>
</dbReference>
<dbReference type="SMART" id="SM00776">
    <property type="entry name" value="NPCBM"/>
    <property type="match status" value="2"/>
</dbReference>
<dbReference type="InterPro" id="IPR025706">
    <property type="entry name" value="Endoa_GalNAc"/>
</dbReference>
<dbReference type="InterPro" id="IPR008979">
    <property type="entry name" value="Galactose-bd-like_sf"/>
</dbReference>
<dbReference type="GO" id="GO:0033926">
    <property type="term" value="F:endo-alpha-N-acetylgalactosaminidase activity"/>
    <property type="evidence" value="ECO:0007669"/>
    <property type="project" value="InterPro"/>
</dbReference>
<dbReference type="Gene3D" id="2.60.120.260">
    <property type="entry name" value="Galactose-binding domain-like"/>
    <property type="match status" value="2"/>
</dbReference>
<feature type="domain" description="Glycosyl hydrolase family 98 putative carbohydrate-binding module" evidence="2">
    <location>
        <begin position="1202"/>
        <end position="1347"/>
    </location>
</feature>
<comment type="caution">
    <text evidence="3">The sequence shown here is derived from an EMBL/GenBank/DDBJ whole genome shotgun (WGS) entry which is preliminary data.</text>
</comment>
<accession>A0A2V5INX3</accession>
<feature type="domain" description="Glycosyl hydrolase family 98 putative carbohydrate-binding module" evidence="2">
    <location>
        <begin position="1450"/>
        <end position="1601"/>
    </location>
</feature>
<evidence type="ECO:0000259" key="2">
    <source>
        <dbReference type="SMART" id="SM00776"/>
    </source>
</evidence>
<name>A0A2V5INX3_9MICC</name>
<gene>
    <name evidence="3" type="ORF">CVS30_11185</name>
</gene>